<evidence type="ECO:0000313" key="2">
    <source>
        <dbReference type="Proteomes" id="UP001209878"/>
    </source>
</evidence>
<reference evidence="1" key="1">
    <citation type="journal article" date="2023" name="Mol. Biol. Evol.">
        <title>Third-Generation Sequencing Reveals the Adaptive Role of the Epigenome in Three Deep-Sea Polychaetes.</title>
        <authorList>
            <person name="Perez M."/>
            <person name="Aroh O."/>
            <person name="Sun Y."/>
            <person name="Lan Y."/>
            <person name="Juniper S.K."/>
            <person name="Young C.R."/>
            <person name="Angers B."/>
            <person name="Qian P.Y."/>
        </authorList>
    </citation>
    <scope>NUCLEOTIDE SEQUENCE</scope>
    <source>
        <strain evidence="1">R07B-5</strain>
    </source>
</reference>
<evidence type="ECO:0000313" key="1">
    <source>
        <dbReference type="EMBL" id="KAK2177207.1"/>
    </source>
</evidence>
<sequence length="197" mass="22145">MGSSRYPLNNLTCPLLKAALSRELVTPVVCHGDLARAFRIIWRETGDCLTDAWESIALQRRRCFTPRAVFPAISYWMVSTPDVDIGEVRAQVMGRLHDMSGRAQFKPITAQRRVTSDTVTDLSGPLYVVLKDHNSGYIRRRLEHSLSILGDISEAHTPSRIVVKPNSKYLAHLTNSIHTLLEGSLCTDFRIADEIDQ</sequence>
<dbReference type="Proteomes" id="UP001209878">
    <property type="component" value="Unassembled WGS sequence"/>
</dbReference>
<gene>
    <name evidence="1" type="ORF">NP493_613g01036</name>
</gene>
<organism evidence="1 2">
    <name type="scientific">Ridgeia piscesae</name>
    <name type="common">Tubeworm</name>
    <dbReference type="NCBI Taxonomy" id="27915"/>
    <lineage>
        <taxon>Eukaryota</taxon>
        <taxon>Metazoa</taxon>
        <taxon>Spiralia</taxon>
        <taxon>Lophotrochozoa</taxon>
        <taxon>Annelida</taxon>
        <taxon>Polychaeta</taxon>
        <taxon>Sedentaria</taxon>
        <taxon>Canalipalpata</taxon>
        <taxon>Sabellida</taxon>
        <taxon>Siboglinidae</taxon>
        <taxon>Ridgeia</taxon>
    </lineage>
</organism>
<name>A0AAD9KTF6_RIDPI</name>
<comment type="caution">
    <text evidence="1">The sequence shown here is derived from an EMBL/GenBank/DDBJ whole genome shotgun (WGS) entry which is preliminary data.</text>
</comment>
<keyword evidence="2" id="KW-1185">Reference proteome</keyword>
<dbReference type="AlphaFoldDB" id="A0AAD9KTF6"/>
<protein>
    <submittedName>
        <fullName evidence="1">Uncharacterized protein</fullName>
    </submittedName>
</protein>
<proteinExistence type="predicted"/>
<accession>A0AAD9KTF6</accession>
<dbReference type="EMBL" id="JAODUO010000613">
    <property type="protein sequence ID" value="KAK2177207.1"/>
    <property type="molecule type" value="Genomic_DNA"/>
</dbReference>